<feature type="non-terminal residue" evidence="5">
    <location>
        <position position="135"/>
    </location>
</feature>
<evidence type="ECO:0000313" key="5">
    <source>
        <dbReference type="EMBL" id="CEK59077.1"/>
    </source>
</evidence>
<dbReference type="AlphaFoldDB" id="A0A0B6YSI1"/>
<gene>
    <name evidence="5" type="primary">ORF35124</name>
</gene>
<dbReference type="GO" id="GO:0005737">
    <property type="term" value="C:cytoplasm"/>
    <property type="evidence" value="ECO:0007669"/>
    <property type="project" value="UniProtKB-SubCell"/>
</dbReference>
<evidence type="ECO:0000256" key="1">
    <source>
        <dbReference type="ARBA" id="ARBA00004496"/>
    </source>
</evidence>
<dbReference type="SMART" id="SM00015">
    <property type="entry name" value="IQ"/>
    <property type="match status" value="5"/>
</dbReference>
<reference evidence="5" key="1">
    <citation type="submission" date="2014-12" db="EMBL/GenBank/DDBJ databases">
        <title>Insight into the proteome of Arion vulgaris.</title>
        <authorList>
            <person name="Aradska J."/>
            <person name="Bulat T."/>
            <person name="Smidak R."/>
            <person name="Sarate P."/>
            <person name="Gangsoo J."/>
            <person name="Sialana F."/>
            <person name="Bilban M."/>
            <person name="Lubec G."/>
        </authorList>
    </citation>
    <scope>NUCLEOTIDE SEQUENCE</scope>
    <source>
        <tissue evidence="5">Skin</tissue>
    </source>
</reference>
<dbReference type="GO" id="GO:0000922">
    <property type="term" value="C:spindle pole"/>
    <property type="evidence" value="ECO:0007669"/>
    <property type="project" value="TreeGrafter"/>
</dbReference>
<dbReference type="GO" id="GO:0005516">
    <property type="term" value="F:calmodulin binding"/>
    <property type="evidence" value="ECO:0007669"/>
    <property type="project" value="UniProtKB-KW"/>
</dbReference>
<dbReference type="InterPro" id="IPR000048">
    <property type="entry name" value="IQ_motif_EF-hand-BS"/>
</dbReference>
<dbReference type="PANTHER" id="PTHR22706">
    <property type="entry name" value="ASSEMBLY FACTOR FOR SPINDLE MICROTUBULES"/>
    <property type="match status" value="1"/>
</dbReference>
<dbReference type="PROSITE" id="PS50096">
    <property type="entry name" value="IQ"/>
    <property type="match status" value="2"/>
</dbReference>
<evidence type="ECO:0000256" key="2">
    <source>
        <dbReference type="ARBA" id="ARBA00022490"/>
    </source>
</evidence>
<evidence type="ECO:0000256" key="4">
    <source>
        <dbReference type="ARBA" id="ARBA00022860"/>
    </source>
</evidence>
<organism evidence="5">
    <name type="scientific">Arion vulgaris</name>
    <dbReference type="NCBI Taxonomy" id="1028688"/>
    <lineage>
        <taxon>Eukaryota</taxon>
        <taxon>Metazoa</taxon>
        <taxon>Spiralia</taxon>
        <taxon>Lophotrochozoa</taxon>
        <taxon>Mollusca</taxon>
        <taxon>Gastropoda</taxon>
        <taxon>Heterobranchia</taxon>
        <taxon>Euthyneura</taxon>
        <taxon>Panpulmonata</taxon>
        <taxon>Eupulmonata</taxon>
        <taxon>Stylommatophora</taxon>
        <taxon>Helicina</taxon>
        <taxon>Arionoidea</taxon>
        <taxon>Arionidae</taxon>
        <taxon>Arion</taxon>
    </lineage>
</organism>
<protein>
    <submittedName>
        <fullName evidence="5">Uncharacterized protein</fullName>
    </submittedName>
</protein>
<dbReference type="Pfam" id="PF00612">
    <property type="entry name" value="IQ"/>
    <property type="match status" value="5"/>
</dbReference>
<dbReference type="SUPFAM" id="SSF52540">
    <property type="entry name" value="P-loop containing nucleoside triphosphate hydrolases"/>
    <property type="match status" value="2"/>
</dbReference>
<keyword evidence="2" id="KW-0963">Cytoplasm</keyword>
<keyword evidence="4" id="KW-0112">Calmodulin-binding</keyword>
<dbReference type="Gene3D" id="1.20.5.190">
    <property type="match status" value="2"/>
</dbReference>
<comment type="subcellular location">
    <subcellularLocation>
        <location evidence="1">Cytoplasm</location>
    </subcellularLocation>
</comment>
<dbReference type="InterPro" id="IPR051185">
    <property type="entry name" value="ASPM"/>
</dbReference>
<dbReference type="GO" id="GO:0051295">
    <property type="term" value="P:establishment of meiotic spindle localization"/>
    <property type="evidence" value="ECO:0007669"/>
    <property type="project" value="TreeGrafter"/>
</dbReference>
<dbReference type="GO" id="GO:0000278">
    <property type="term" value="P:mitotic cell cycle"/>
    <property type="evidence" value="ECO:0007669"/>
    <property type="project" value="TreeGrafter"/>
</dbReference>
<feature type="non-terminal residue" evidence="5">
    <location>
        <position position="1"/>
    </location>
</feature>
<evidence type="ECO:0000256" key="3">
    <source>
        <dbReference type="ARBA" id="ARBA00022737"/>
    </source>
</evidence>
<dbReference type="EMBL" id="HACG01012212">
    <property type="protein sequence ID" value="CEK59077.1"/>
    <property type="molecule type" value="Transcribed_RNA"/>
</dbReference>
<keyword evidence="3" id="KW-0677">Repeat</keyword>
<name>A0A0B6YSI1_9EUPU</name>
<dbReference type="InterPro" id="IPR027417">
    <property type="entry name" value="P-loop_NTPase"/>
</dbReference>
<proteinExistence type="predicted"/>
<sequence>TLKSAAIVLQKTWRIHHTKKMLAKLQLEHKIQAAVVIQRMFKGSTQRRSYTTLKSAAIVLQKTWRMHMAMSNFYKLRQQQQEGAALIIQKNWKSWKQRGYYSSLKSASVVLQNAWRMVKVRRLFLAARLIRQERP</sequence>
<accession>A0A0B6YSI1</accession>
<dbReference type="PANTHER" id="PTHR22706:SF1">
    <property type="entry name" value="ASSEMBLY FACTOR FOR SPINDLE MICROTUBULES"/>
    <property type="match status" value="1"/>
</dbReference>
<dbReference type="GO" id="GO:0007051">
    <property type="term" value="P:spindle organization"/>
    <property type="evidence" value="ECO:0007669"/>
    <property type="project" value="TreeGrafter"/>
</dbReference>